<accession>A0AAD5TWE2</accession>
<proteinExistence type="inferred from homology"/>
<dbReference type="GO" id="GO:0042802">
    <property type="term" value="F:identical protein binding"/>
    <property type="evidence" value="ECO:0007669"/>
    <property type="project" value="TreeGrafter"/>
</dbReference>
<comment type="caution">
    <text evidence="12">The sequence shown here is derived from an EMBL/GenBank/DDBJ whole genome shotgun (WGS) entry which is preliminary data.</text>
</comment>
<dbReference type="FunFam" id="3.40.50.1360:FF:000002">
    <property type="entry name" value="Glucosamine-6-phosphate deaminase"/>
    <property type="match status" value="1"/>
</dbReference>
<dbReference type="PANTHER" id="PTHR11280:SF5">
    <property type="entry name" value="GLUCOSAMINE-6-PHOSPHATE ISOMERASE"/>
    <property type="match status" value="1"/>
</dbReference>
<dbReference type="EMBL" id="JADGJW010000857">
    <property type="protein sequence ID" value="KAJ3211074.1"/>
    <property type="molecule type" value="Genomic_DNA"/>
</dbReference>
<dbReference type="InterPro" id="IPR006148">
    <property type="entry name" value="Glc/Gal-6P_isomerase"/>
</dbReference>
<reference evidence="12" key="1">
    <citation type="submission" date="2020-05" db="EMBL/GenBank/DDBJ databases">
        <title>Phylogenomic resolution of chytrid fungi.</title>
        <authorList>
            <person name="Stajich J.E."/>
            <person name="Amses K."/>
            <person name="Simmons R."/>
            <person name="Seto K."/>
            <person name="Myers J."/>
            <person name="Bonds A."/>
            <person name="Quandt C.A."/>
            <person name="Barry K."/>
            <person name="Liu P."/>
            <person name="Grigoriev I."/>
            <person name="Longcore J.E."/>
            <person name="James T.Y."/>
        </authorList>
    </citation>
    <scope>NUCLEOTIDE SEQUENCE</scope>
    <source>
        <strain evidence="12">JEL0476</strain>
    </source>
</reference>
<keyword evidence="10" id="KW-0812">Transmembrane</keyword>
<feature type="compositionally biased region" description="Low complexity" evidence="9">
    <location>
        <begin position="378"/>
        <end position="396"/>
    </location>
</feature>
<gene>
    <name evidence="12" type="ORF">HK099_008101</name>
</gene>
<dbReference type="EC" id="3.5.99.6" evidence="3"/>
<dbReference type="CDD" id="cd01399">
    <property type="entry name" value="GlcN6P_deaminase"/>
    <property type="match status" value="1"/>
</dbReference>
<evidence type="ECO:0000256" key="9">
    <source>
        <dbReference type="SAM" id="MobiDB-lite"/>
    </source>
</evidence>
<evidence type="ECO:0000259" key="11">
    <source>
        <dbReference type="Pfam" id="PF01182"/>
    </source>
</evidence>
<evidence type="ECO:0000313" key="12">
    <source>
        <dbReference type="EMBL" id="KAJ3211074.1"/>
    </source>
</evidence>
<dbReference type="InterPro" id="IPR004547">
    <property type="entry name" value="Glucosamine6P_isomerase"/>
</dbReference>
<dbReference type="PANTHER" id="PTHR11280">
    <property type="entry name" value="GLUCOSAMINE-6-PHOSPHATE ISOMERASE"/>
    <property type="match status" value="1"/>
</dbReference>
<dbReference type="InterPro" id="IPR037171">
    <property type="entry name" value="NagB/RpiA_transferase-like"/>
</dbReference>
<keyword evidence="5" id="KW-0378">Hydrolase</keyword>
<feature type="region of interest" description="Disordered" evidence="9">
    <location>
        <begin position="350"/>
        <end position="402"/>
    </location>
</feature>
<evidence type="ECO:0000256" key="6">
    <source>
        <dbReference type="ARBA" id="ARBA00023277"/>
    </source>
</evidence>
<keyword evidence="10" id="KW-1133">Transmembrane helix</keyword>
<dbReference type="GO" id="GO:0006043">
    <property type="term" value="P:glucosamine catabolic process"/>
    <property type="evidence" value="ECO:0007669"/>
    <property type="project" value="TreeGrafter"/>
</dbReference>
<feature type="compositionally biased region" description="Low complexity" evidence="9">
    <location>
        <begin position="350"/>
        <end position="370"/>
    </location>
</feature>
<evidence type="ECO:0000256" key="8">
    <source>
        <dbReference type="ARBA" id="ARBA00050047"/>
    </source>
</evidence>
<dbReference type="GO" id="GO:0006046">
    <property type="term" value="P:N-acetylglucosamine catabolic process"/>
    <property type="evidence" value="ECO:0007669"/>
    <property type="project" value="TreeGrafter"/>
</dbReference>
<feature type="domain" description="Glucosamine/galactosamine-6-phosphate isomerase" evidence="11">
    <location>
        <begin position="8"/>
        <end position="228"/>
    </location>
</feature>
<dbReference type="SUPFAM" id="SSF100950">
    <property type="entry name" value="NagB/RpiA/CoA transferase-like"/>
    <property type="match status" value="1"/>
</dbReference>
<dbReference type="NCBIfam" id="TIGR00502">
    <property type="entry name" value="nagB"/>
    <property type="match status" value="1"/>
</dbReference>
<protein>
    <recommendedName>
        <fullName evidence="4">Glucosamine-6-phosphate deaminase</fullName>
        <ecNumber evidence="3">3.5.99.6</ecNumber>
    </recommendedName>
    <alternativeName>
        <fullName evidence="8">Glucosamine-6-phosphate isomerase</fullName>
    </alternativeName>
</protein>
<comment type="similarity">
    <text evidence="2">Belongs to the glucosamine/galactosamine-6-phosphate isomerase family.</text>
</comment>
<dbReference type="GO" id="GO:0005975">
    <property type="term" value="P:carbohydrate metabolic process"/>
    <property type="evidence" value="ECO:0007669"/>
    <property type="project" value="InterPro"/>
</dbReference>
<comment type="function">
    <text evidence="7">Catalyzes the reversible conversion of alpha-D-glucosamine 6-phosphate (GlcN-6P) into beta-D-fructose 6-phosphate (Fru-6P) and ammonium ion, a regulatory reaction step in de novo uridine diphosphate-N-acetyl-alpha-D-glucosamine (UDP-GlcNAc) biosynthesis via hexosamine pathway.</text>
</comment>
<dbReference type="InterPro" id="IPR018321">
    <property type="entry name" value="Glucosamine6P_isomerase_CS"/>
</dbReference>
<dbReference type="PROSITE" id="PS01161">
    <property type="entry name" value="GLC_GALNAC_ISOMERASE"/>
    <property type="match status" value="1"/>
</dbReference>
<evidence type="ECO:0000256" key="3">
    <source>
        <dbReference type="ARBA" id="ARBA00012680"/>
    </source>
</evidence>
<keyword evidence="10" id="KW-0472">Membrane</keyword>
<sequence>MRLLIREKPDNVADYVANYIKKRINLFSPSEERPFVIGLPTGSSPIGVYERLVKMHKNGELSFKHVISFNMDEYCQIPQDHPESYHTFMWNHLFKHVDIKPENVHILDGNAKDLQQECLSYEEKIKSVGGIELFLGGIGPDGHIAFNEPGSSLSSRTRVKTLAYDTILANSRFFGGDIEKVPKLALTVGVGTVMDAREVVILITGAHKALALAKCIEEGVNHMWTVSALQLHPKGLIVCDEDAVLELKVKTVKYFKSIEKVHELEIKSIKSFDVTPTEPVTSQSSVSNGFIPVDVINLIPTRAVTDFSQVTNSEFIPFAKTSLEQPSPSMMAEPTFSSLTVDFQREFLSATHPPSTSSPTSTQQSRTSTTDNFINPASNSLSKSPLTLLPSTSTTDRSSETKVEVVKSTTSFGFTPYTSSSVQSNPESKETSTTSTASFITGMVFLGLLVFVALVFTLIYFKRIRRERTVAFSTGKCSKAHSDVETICPSTNTTATRALTTLPGEHPFLNPHQNLDRPQNSFLTPYEHFNDTDFNNQSPFYSSQEINNNQYHENINNQINPFELQNIASDYRFNDINYTETSPVVEQYGSYNKDSFYNSLYNTYESSESKHMSNAYSSDFGSESDFNNNGQLSLLGTDKELNKRESEILNTYVRGI</sequence>
<keyword evidence="13" id="KW-1185">Reference proteome</keyword>
<dbReference type="GO" id="GO:0005829">
    <property type="term" value="C:cytosol"/>
    <property type="evidence" value="ECO:0007669"/>
    <property type="project" value="UniProtKB-ARBA"/>
</dbReference>
<organism evidence="12 13">
    <name type="scientific">Clydaea vesicula</name>
    <dbReference type="NCBI Taxonomy" id="447962"/>
    <lineage>
        <taxon>Eukaryota</taxon>
        <taxon>Fungi</taxon>
        <taxon>Fungi incertae sedis</taxon>
        <taxon>Chytridiomycota</taxon>
        <taxon>Chytridiomycota incertae sedis</taxon>
        <taxon>Chytridiomycetes</taxon>
        <taxon>Lobulomycetales</taxon>
        <taxon>Lobulomycetaceae</taxon>
        <taxon>Clydaea</taxon>
    </lineage>
</organism>
<dbReference type="Gene3D" id="3.40.50.1360">
    <property type="match status" value="1"/>
</dbReference>
<evidence type="ECO:0000256" key="10">
    <source>
        <dbReference type="SAM" id="Phobius"/>
    </source>
</evidence>
<dbReference type="GO" id="GO:0019262">
    <property type="term" value="P:N-acetylneuraminate catabolic process"/>
    <property type="evidence" value="ECO:0007669"/>
    <property type="project" value="TreeGrafter"/>
</dbReference>
<feature type="transmembrane region" description="Helical" evidence="10">
    <location>
        <begin position="439"/>
        <end position="461"/>
    </location>
</feature>
<evidence type="ECO:0000256" key="5">
    <source>
        <dbReference type="ARBA" id="ARBA00022801"/>
    </source>
</evidence>
<dbReference type="AlphaFoldDB" id="A0AAD5TWE2"/>
<evidence type="ECO:0000256" key="7">
    <source>
        <dbReference type="ARBA" id="ARBA00049961"/>
    </source>
</evidence>
<evidence type="ECO:0000256" key="4">
    <source>
        <dbReference type="ARBA" id="ARBA00017067"/>
    </source>
</evidence>
<evidence type="ECO:0000256" key="1">
    <source>
        <dbReference type="ARBA" id="ARBA00000644"/>
    </source>
</evidence>
<evidence type="ECO:0000256" key="2">
    <source>
        <dbReference type="ARBA" id="ARBA00005526"/>
    </source>
</evidence>
<keyword evidence="6" id="KW-0119">Carbohydrate metabolism</keyword>
<dbReference type="GO" id="GO:0004342">
    <property type="term" value="F:glucosamine-6-phosphate deaminase activity"/>
    <property type="evidence" value="ECO:0007669"/>
    <property type="project" value="UniProtKB-EC"/>
</dbReference>
<dbReference type="Pfam" id="PF01182">
    <property type="entry name" value="Glucosamine_iso"/>
    <property type="match status" value="1"/>
</dbReference>
<comment type="catalytic activity">
    <reaction evidence="1">
        <text>alpha-D-glucosamine 6-phosphate + H2O = beta-D-fructose 6-phosphate + NH4(+)</text>
        <dbReference type="Rhea" id="RHEA:12172"/>
        <dbReference type="ChEBI" id="CHEBI:15377"/>
        <dbReference type="ChEBI" id="CHEBI:28938"/>
        <dbReference type="ChEBI" id="CHEBI:57634"/>
        <dbReference type="ChEBI" id="CHEBI:75989"/>
        <dbReference type="EC" id="3.5.99.6"/>
    </reaction>
</comment>
<evidence type="ECO:0000313" key="13">
    <source>
        <dbReference type="Proteomes" id="UP001211065"/>
    </source>
</evidence>
<dbReference type="Proteomes" id="UP001211065">
    <property type="component" value="Unassembled WGS sequence"/>
</dbReference>
<dbReference type="HAMAP" id="MF_01241">
    <property type="entry name" value="GlcN6P_deamin"/>
    <property type="match status" value="1"/>
</dbReference>
<name>A0AAD5TWE2_9FUNG</name>